<dbReference type="SUPFAM" id="SSF53335">
    <property type="entry name" value="S-adenosyl-L-methionine-dependent methyltransferases"/>
    <property type="match status" value="1"/>
</dbReference>
<dbReference type="Gene3D" id="3.40.50.150">
    <property type="entry name" value="Vaccinia Virus protein VP39"/>
    <property type="match status" value="1"/>
</dbReference>
<evidence type="ECO:0000259" key="1">
    <source>
        <dbReference type="Pfam" id="PF08241"/>
    </source>
</evidence>
<dbReference type="PANTHER" id="PTHR43861">
    <property type="entry name" value="TRANS-ACONITATE 2-METHYLTRANSFERASE-RELATED"/>
    <property type="match status" value="1"/>
</dbReference>
<accession>A0A7V0I9R3</accession>
<dbReference type="GO" id="GO:0032259">
    <property type="term" value="P:methylation"/>
    <property type="evidence" value="ECO:0007669"/>
    <property type="project" value="UniProtKB-KW"/>
</dbReference>
<keyword evidence="2" id="KW-0808">Transferase</keyword>
<proteinExistence type="predicted"/>
<dbReference type="EMBL" id="DQWQ01000046">
    <property type="protein sequence ID" value="HDD35344.1"/>
    <property type="molecule type" value="Genomic_DNA"/>
</dbReference>
<dbReference type="Pfam" id="PF08241">
    <property type="entry name" value="Methyltransf_11"/>
    <property type="match status" value="1"/>
</dbReference>
<dbReference type="InterPro" id="IPR029063">
    <property type="entry name" value="SAM-dependent_MTases_sf"/>
</dbReference>
<feature type="domain" description="Methyltransferase type 11" evidence="1">
    <location>
        <begin position="57"/>
        <end position="149"/>
    </location>
</feature>
<dbReference type="GO" id="GO:0008757">
    <property type="term" value="F:S-adenosylmethionine-dependent methyltransferase activity"/>
    <property type="evidence" value="ECO:0007669"/>
    <property type="project" value="InterPro"/>
</dbReference>
<dbReference type="PANTHER" id="PTHR43861:SF1">
    <property type="entry name" value="TRANS-ACONITATE 2-METHYLTRANSFERASE"/>
    <property type="match status" value="1"/>
</dbReference>
<dbReference type="Proteomes" id="UP000885706">
    <property type="component" value="Unassembled WGS sequence"/>
</dbReference>
<name>A0A7V0I9R3_DESA2</name>
<keyword evidence="2" id="KW-0489">Methyltransferase</keyword>
<organism evidence="2">
    <name type="scientific">Desulfofervidus auxilii</name>
    <dbReference type="NCBI Taxonomy" id="1621989"/>
    <lineage>
        <taxon>Bacteria</taxon>
        <taxon>Pseudomonadati</taxon>
        <taxon>Thermodesulfobacteriota</taxon>
        <taxon>Candidatus Desulfofervidia</taxon>
        <taxon>Candidatus Desulfofervidales</taxon>
        <taxon>Candidatus Desulfofervidaceae</taxon>
        <taxon>Candidatus Desulfofervidus</taxon>
    </lineage>
</organism>
<evidence type="ECO:0000313" key="2">
    <source>
        <dbReference type="EMBL" id="HDD35344.1"/>
    </source>
</evidence>
<gene>
    <name evidence="2" type="ORF">ENF30_00940</name>
</gene>
<sequence length="209" mass="24550">MHNTFKKELNLKEYNRQQREFFDNLTEFFLQPLPLEIRKNLERIVELAGLNEGEVILDVGSGTGILINYFLKYKPKKIIACDLSPRMLEYLKRKFPSVETYLMDIRDLFLPDACIDVSFLNAVWPNIGDKIGALKNLYRMLKDNGRMIISHPEGRAFVERLKNILPFPIDSLPQKGELKKLLRPFGFSLKTFIDEEKFYFALSLKRRNE</sequence>
<comment type="caution">
    <text evidence="2">The sequence shown here is derived from an EMBL/GenBank/DDBJ whole genome shotgun (WGS) entry which is preliminary data.</text>
</comment>
<dbReference type="AlphaFoldDB" id="A0A7V0I9R3"/>
<protein>
    <submittedName>
        <fullName evidence="2">Class I SAM-dependent methyltransferase</fullName>
    </submittedName>
</protein>
<dbReference type="InterPro" id="IPR013216">
    <property type="entry name" value="Methyltransf_11"/>
</dbReference>
<dbReference type="CDD" id="cd02440">
    <property type="entry name" value="AdoMet_MTases"/>
    <property type="match status" value="1"/>
</dbReference>
<reference evidence="2" key="1">
    <citation type="journal article" date="2020" name="mSystems">
        <title>Genome- and Community-Level Interaction Insights into Carbon Utilization and Element Cycling Functions of Hydrothermarchaeota in Hydrothermal Sediment.</title>
        <authorList>
            <person name="Zhou Z."/>
            <person name="Liu Y."/>
            <person name="Xu W."/>
            <person name="Pan J."/>
            <person name="Luo Z.H."/>
            <person name="Li M."/>
        </authorList>
    </citation>
    <scope>NUCLEOTIDE SEQUENCE [LARGE SCALE GENOMIC DNA]</scope>
    <source>
        <strain evidence="2">HyVt-113</strain>
    </source>
</reference>